<keyword evidence="9" id="KW-1185">Reference proteome</keyword>
<dbReference type="GO" id="GO:0071949">
    <property type="term" value="F:FAD binding"/>
    <property type="evidence" value="ECO:0007669"/>
    <property type="project" value="TreeGrafter"/>
</dbReference>
<dbReference type="CDD" id="cd06183">
    <property type="entry name" value="cyt_b5_reduct_like"/>
    <property type="match status" value="1"/>
</dbReference>
<name>A0AAN9BLD6_9CAEN</name>
<feature type="binding site" evidence="5">
    <location>
        <position position="84"/>
    </location>
    <ligand>
        <name>FAD</name>
        <dbReference type="ChEBI" id="CHEBI:57692"/>
    </ligand>
</feature>
<dbReference type="Proteomes" id="UP001374579">
    <property type="component" value="Unassembled WGS sequence"/>
</dbReference>
<dbReference type="PANTHER" id="PTHR19370:SF185">
    <property type="entry name" value="NADH-CYTOCHROME B5 REDUCTASE"/>
    <property type="match status" value="1"/>
</dbReference>
<dbReference type="AlphaFoldDB" id="A0AAN9BLD6"/>
<evidence type="ECO:0000259" key="7">
    <source>
        <dbReference type="Pfam" id="PF00970"/>
    </source>
</evidence>
<dbReference type="GO" id="GO:0005739">
    <property type="term" value="C:mitochondrion"/>
    <property type="evidence" value="ECO:0007669"/>
    <property type="project" value="TreeGrafter"/>
</dbReference>
<dbReference type="SUPFAM" id="SSF52343">
    <property type="entry name" value="Ferredoxin reductase-like, C-terminal NADP-linked domain"/>
    <property type="match status" value="1"/>
</dbReference>
<feature type="binding site" evidence="5">
    <location>
        <position position="34"/>
    </location>
    <ligand>
        <name>FAD</name>
        <dbReference type="ChEBI" id="CHEBI:57692"/>
    </ligand>
</feature>
<protein>
    <recommendedName>
        <fullName evidence="10">Cytochrome-b5 reductase</fullName>
    </recommendedName>
</protein>
<evidence type="ECO:0000256" key="4">
    <source>
        <dbReference type="ARBA" id="ARBA00023002"/>
    </source>
</evidence>
<dbReference type="Pfam" id="PF00175">
    <property type="entry name" value="NAD_binding_1"/>
    <property type="match status" value="1"/>
</dbReference>
<dbReference type="InterPro" id="IPR008333">
    <property type="entry name" value="Cbr1-like_FAD-bd_dom"/>
</dbReference>
<evidence type="ECO:0008006" key="10">
    <source>
        <dbReference type="Google" id="ProtNLM"/>
    </source>
</evidence>
<dbReference type="SUPFAM" id="SSF63380">
    <property type="entry name" value="Riboflavin synthase domain-like"/>
    <property type="match status" value="1"/>
</dbReference>
<dbReference type="InterPro" id="IPR001433">
    <property type="entry name" value="OxRdtase_FAD/NAD-bd"/>
</dbReference>
<accession>A0AAN9BLD6</accession>
<comment type="caution">
    <text evidence="8">The sequence shown here is derived from an EMBL/GenBank/DDBJ whole genome shotgun (WGS) entry which is preliminary data.</text>
</comment>
<evidence type="ECO:0000256" key="3">
    <source>
        <dbReference type="ARBA" id="ARBA00022827"/>
    </source>
</evidence>
<evidence type="ECO:0000256" key="5">
    <source>
        <dbReference type="PIRSR" id="PIRSR601834-1"/>
    </source>
</evidence>
<dbReference type="InterPro" id="IPR001834">
    <property type="entry name" value="CBR-like"/>
</dbReference>
<dbReference type="GO" id="GO:0016491">
    <property type="term" value="F:oxidoreductase activity"/>
    <property type="evidence" value="ECO:0007669"/>
    <property type="project" value="UniProtKB-KW"/>
</dbReference>
<dbReference type="Gene3D" id="2.40.30.10">
    <property type="entry name" value="Translation factors"/>
    <property type="match status" value="1"/>
</dbReference>
<comment type="cofactor">
    <cofactor evidence="1 5">
        <name>FAD</name>
        <dbReference type="ChEBI" id="CHEBI:57692"/>
    </cofactor>
</comment>
<keyword evidence="3 5" id="KW-0274">FAD</keyword>
<dbReference type="InterPro" id="IPR017938">
    <property type="entry name" value="Riboflavin_synthase-like_b-brl"/>
</dbReference>
<dbReference type="Pfam" id="PF00970">
    <property type="entry name" value="FAD_binding_6"/>
    <property type="match status" value="1"/>
</dbReference>
<organism evidence="8 9">
    <name type="scientific">Littorina saxatilis</name>
    <dbReference type="NCBI Taxonomy" id="31220"/>
    <lineage>
        <taxon>Eukaryota</taxon>
        <taxon>Metazoa</taxon>
        <taxon>Spiralia</taxon>
        <taxon>Lophotrochozoa</taxon>
        <taxon>Mollusca</taxon>
        <taxon>Gastropoda</taxon>
        <taxon>Caenogastropoda</taxon>
        <taxon>Littorinimorpha</taxon>
        <taxon>Littorinoidea</taxon>
        <taxon>Littorinidae</taxon>
        <taxon>Littorina</taxon>
    </lineage>
</organism>
<dbReference type="PRINTS" id="PR00406">
    <property type="entry name" value="CYTB5RDTASE"/>
</dbReference>
<dbReference type="EMBL" id="JBAMIC010000004">
    <property type="protein sequence ID" value="KAK7108203.1"/>
    <property type="molecule type" value="Genomic_DNA"/>
</dbReference>
<keyword evidence="2 5" id="KW-0285">Flavoprotein</keyword>
<evidence type="ECO:0000313" key="8">
    <source>
        <dbReference type="EMBL" id="KAK7108203.1"/>
    </source>
</evidence>
<dbReference type="InterPro" id="IPR039261">
    <property type="entry name" value="FNR_nucleotide-bd"/>
</dbReference>
<feature type="domain" description="Flavoprotein pyridine nucleotide cytochrome reductase-like FAD-binding" evidence="7">
    <location>
        <begin position="29"/>
        <end position="64"/>
    </location>
</feature>
<reference evidence="8 9" key="1">
    <citation type="submission" date="2024-02" db="EMBL/GenBank/DDBJ databases">
        <title>Chromosome-scale genome assembly of the rough periwinkle Littorina saxatilis.</title>
        <authorList>
            <person name="De Jode A."/>
            <person name="Faria R."/>
            <person name="Formenti G."/>
            <person name="Sims Y."/>
            <person name="Smith T.P."/>
            <person name="Tracey A."/>
            <person name="Wood J.M.D."/>
            <person name="Zagrodzka Z.B."/>
            <person name="Johannesson K."/>
            <person name="Butlin R.K."/>
            <person name="Leder E.H."/>
        </authorList>
    </citation>
    <scope>NUCLEOTIDE SEQUENCE [LARGE SCALE GENOMIC DNA]</scope>
    <source>
        <strain evidence="8">Snail1</strain>
        <tissue evidence="8">Muscle</tissue>
    </source>
</reference>
<feature type="domain" description="Oxidoreductase FAD/NAD(P)-binding" evidence="6">
    <location>
        <begin position="76"/>
        <end position="203"/>
    </location>
</feature>
<evidence type="ECO:0000256" key="2">
    <source>
        <dbReference type="ARBA" id="ARBA00022630"/>
    </source>
</evidence>
<sequence>MELARSYTVVLPSLEPERQDPDVETGRVIYLMIKIYSNGAVTPYIGTLNAGDTLSVGGSVGTFQLSQLSGVSHLVLLAAGTGFTPMIRLIYHTVVCAPEDSTLLVHLVFYNKKMCDILWREQLDVLAKQYDRFRVTYVLSAEDETVWDGLTGHICATHVQQYVPHQDNGVLKENQNSQTKQKCSVGKVNPLVCACGPPVFTAAAIELLKAHGLTSSHIHAFSG</sequence>
<feature type="binding site" evidence="5">
    <location>
        <position position="41"/>
    </location>
    <ligand>
        <name>FAD</name>
        <dbReference type="ChEBI" id="CHEBI:57692"/>
    </ligand>
</feature>
<dbReference type="Gene3D" id="3.40.50.80">
    <property type="entry name" value="Nucleotide-binding domain of ferredoxin-NADP reductase (FNR) module"/>
    <property type="match status" value="1"/>
</dbReference>
<gene>
    <name evidence="8" type="ORF">V1264_015982</name>
</gene>
<keyword evidence="4" id="KW-0560">Oxidoreductase</keyword>
<dbReference type="PANTHER" id="PTHR19370">
    <property type="entry name" value="NADH-CYTOCHROME B5 REDUCTASE"/>
    <property type="match status" value="1"/>
</dbReference>
<evidence type="ECO:0000256" key="1">
    <source>
        <dbReference type="ARBA" id="ARBA00001974"/>
    </source>
</evidence>
<evidence type="ECO:0000259" key="6">
    <source>
        <dbReference type="Pfam" id="PF00175"/>
    </source>
</evidence>
<proteinExistence type="predicted"/>
<evidence type="ECO:0000313" key="9">
    <source>
        <dbReference type="Proteomes" id="UP001374579"/>
    </source>
</evidence>